<evidence type="ECO:0000313" key="2">
    <source>
        <dbReference type="Proteomes" id="UP000237104"/>
    </source>
</evidence>
<reference evidence="1 2" key="1">
    <citation type="submission" date="2018-01" db="EMBL/GenBank/DDBJ databases">
        <title>Cryobacterium sp. nov., from glaciers in China.</title>
        <authorList>
            <person name="Liu Q."/>
            <person name="Xin Y.-H."/>
        </authorList>
    </citation>
    <scope>NUCLEOTIDE SEQUENCE [LARGE SCALE GENOMIC DNA]</scope>
    <source>
        <strain evidence="1 2">TMB1-8</strain>
    </source>
</reference>
<proteinExistence type="predicted"/>
<accession>A0A2S3Z5N1</accession>
<sequence length="97" mass="11148">MRSWTGWIRPSDRASYTAYMERTGLADYRSTPGNLGAAMVFRELRDGRCEVRTISFWRAYADIVAFAGEDIELAVFYPQDDAFLIDRELTVAHFDVV</sequence>
<dbReference type="EMBL" id="PPXF01000067">
    <property type="protein sequence ID" value="POH59183.1"/>
    <property type="molecule type" value="Genomic_DNA"/>
</dbReference>
<evidence type="ECO:0008006" key="3">
    <source>
        <dbReference type="Google" id="ProtNLM"/>
    </source>
</evidence>
<dbReference type="OrthoDB" id="7210869at2"/>
<protein>
    <recommendedName>
        <fullName evidence="3">Antibiotic biosynthesis monooxygenase</fullName>
    </recommendedName>
</protein>
<evidence type="ECO:0000313" key="1">
    <source>
        <dbReference type="EMBL" id="POH59183.1"/>
    </source>
</evidence>
<comment type="caution">
    <text evidence="1">The sequence shown here is derived from an EMBL/GenBank/DDBJ whole genome shotgun (WGS) entry which is preliminary data.</text>
</comment>
<gene>
    <name evidence="1" type="ORF">C3B59_17855</name>
</gene>
<dbReference type="Proteomes" id="UP000237104">
    <property type="component" value="Unassembled WGS sequence"/>
</dbReference>
<name>A0A2S3Z5N1_9MICO</name>
<dbReference type="AlphaFoldDB" id="A0A2S3Z5N1"/>
<organism evidence="1 2">
    <name type="scientific">Cryobacterium zongtaii</name>
    <dbReference type="NCBI Taxonomy" id="1259217"/>
    <lineage>
        <taxon>Bacteria</taxon>
        <taxon>Bacillati</taxon>
        <taxon>Actinomycetota</taxon>
        <taxon>Actinomycetes</taxon>
        <taxon>Micrococcales</taxon>
        <taxon>Microbacteriaceae</taxon>
        <taxon>Cryobacterium</taxon>
    </lineage>
</organism>